<dbReference type="InterPro" id="IPR001228">
    <property type="entry name" value="IspD"/>
</dbReference>
<dbReference type="EMBL" id="JACXZA010000013">
    <property type="protein sequence ID" value="MBD3922852.1"/>
    <property type="molecule type" value="Genomic_DNA"/>
</dbReference>
<evidence type="ECO:0000313" key="8">
    <source>
        <dbReference type="EMBL" id="MBD3922852.1"/>
    </source>
</evidence>
<evidence type="ECO:0000313" key="9">
    <source>
        <dbReference type="Proteomes" id="UP000609346"/>
    </source>
</evidence>
<dbReference type="PROSITE" id="PS01295">
    <property type="entry name" value="ISPD"/>
    <property type="match status" value="1"/>
</dbReference>
<evidence type="ECO:0000256" key="6">
    <source>
        <dbReference type="ARBA" id="ARBA00023229"/>
    </source>
</evidence>
<keyword evidence="6 7" id="KW-0414">Isoprene biosynthesis</keyword>
<name>A0ABR8N5V6_9BACL</name>
<dbReference type="CDD" id="cd02516">
    <property type="entry name" value="CDP-ME_synthetase"/>
    <property type="match status" value="1"/>
</dbReference>
<feature type="site" description="Positions MEP for the nucleophilic attack" evidence="7">
    <location>
        <position position="159"/>
    </location>
</feature>
<keyword evidence="4 7" id="KW-0808">Transferase</keyword>
<feature type="site" description="Positions MEP for the nucleophilic attack" evidence="7">
    <location>
        <position position="215"/>
    </location>
</feature>
<accession>A0ABR8N5V6</accession>
<evidence type="ECO:0000256" key="3">
    <source>
        <dbReference type="ARBA" id="ARBA00009789"/>
    </source>
</evidence>
<dbReference type="Pfam" id="PF01128">
    <property type="entry name" value="IspD"/>
    <property type="match status" value="1"/>
</dbReference>
<comment type="catalytic activity">
    <reaction evidence="1 7">
        <text>2-C-methyl-D-erythritol 4-phosphate + CTP + H(+) = 4-CDP-2-C-methyl-D-erythritol + diphosphate</text>
        <dbReference type="Rhea" id="RHEA:13429"/>
        <dbReference type="ChEBI" id="CHEBI:15378"/>
        <dbReference type="ChEBI" id="CHEBI:33019"/>
        <dbReference type="ChEBI" id="CHEBI:37563"/>
        <dbReference type="ChEBI" id="CHEBI:57823"/>
        <dbReference type="ChEBI" id="CHEBI:58262"/>
        <dbReference type="EC" id="2.7.7.60"/>
    </reaction>
</comment>
<dbReference type="InterPro" id="IPR050088">
    <property type="entry name" value="IspD/TarI_cytidylyltransf_bact"/>
</dbReference>
<dbReference type="Gene3D" id="3.90.550.10">
    <property type="entry name" value="Spore Coat Polysaccharide Biosynthesis Protein SpsA, Chain A"/>
    <property type="match status" value="1"/>
</dbReference>
<dbReference type="Proteomes" id="UP000609346">
    <property type="component" value="Unassembled WGS sequence"/>
</dbReference>
<dbReference type="RefSeq" id="WP_191207158.1">
    <property type="nucleotide sequence ID" value="NZ_JACXZA010000013.1"/>
</dbReference>
<dbReference type="InterPro" id="IPR034683">
    <property type="entry name" value="IspD/TarI"/>
</dbReference>
<evidence type="ECO:0000256" key="1">
    <source>
        <dbReference type="ARBA" id="ARBA00001282"/>
    </source>
</evidence>
<keyword evidence="9" id="KW-1185">Reference proteome</keyword>
<organism evidence="8 9">
    <name type="scientific">Paenibacillus terricola</name>
    <dbReference type="NCBI Taxonomy" id="2763503"/>
    <lineage>
        <taxon>Bacteria</taxon>
        <taxon>Bacillati</taxon>
        <taxon>Bacillota</taxon>
        <taxon>Bacilli</taxon>
        <taxon>Bacillales</taxon>
        <taxon>Paenibacillaceae</taxon>
        <taxon>Paenibacillus</taxon>
    </lineage>
</organism>
<keyword evidence="5 7" id="KW-0548">Nucleotidyltransferase</keyword>
<sequence>MNAQWGVVIVAAGKGTRMRTAESKQYLTLRDKPILVHTLELFQSMDETAAIALVVGQADIGRCKEWVAQYGLTKVTAIVQGGSERQHSVHLGLKALPSHLQWVMVHDGVRPLVTQQAVRACCTAAMKGEDQGAAVIAVPVKDTIKQVNDSGVIVATPDRRSLWAIQTPQAFRRDLLTRAHETAEADRFLGTDDAMVVERLNVPVVVAEGEYTNIKITTPDDLPYAEFLLGMRESVQVSDKIRIELKGEVSQ</sequence>
<feature type="site" description="Transition state stabilizer" evidence="7">
    <location>
        <position position="24"/>
    </location>
</feature>
<comment type="similarity">
    <text evidence="3 7">Belongs to the IspD/TarI cytidylyltransferase family. IspD subfamily.</text>
</comment>
<comment type="pathway">
    <text evidence="2 7">Isoprenoid biosynthesis; isopentenyl diphosphate biosynthesis via DXP pathway; isopentenyl diphosphate from 1-deoxy-D-xylulose 5-phosphate: step 2/6.</text>
</comment>
<gene>
    <name evidence="7 8" type="primary">ispD</name>
    <name evidence="8" type="ORF">H8B09_29360</name>
</gene>
<feature type="site" description="Transition state stabilizer" evidence="7">
    <location>
        <position position="17"/>
    </location>
</feature>
<dbReference type="PANTHER" id="PTHR32125">
    <property type="entry name" value="2-C-METHYL-D-ERYTHRITOL 4-PHOSPHATE CYTIDYLYLTRANSFERASE, CHLOROPLASTIC"/>
    <property type="match status" value="1"/>
</dbReference>
<proteinExistence type="inferred from homology"/>
<evidence type="ECO:0000256" key="5">
    <source>
        <dbReference type="ARBA" id="ARBA00022695"/>
    </source>
</evidence>
<dbReference type="SUPFAM" id="SSF53448">
    <property type="entry name" value="Nucleotide-diphospho-sugar transferases"/>
    <property type="match status" value="1"/>
</dbReference>
<comment type="function">
    <text evidence="7">Catalyzes the formation of 4-diphosphocytidyl-2-C-methyl-D-erythritol from CTP and 2-C-methyl-D-erythritol 4-phosphate (MEP).</text>
</comment>
<dbReference type="HAMAP" id="MF_00108">
    <property type="entry name" value="IspD"/>
    <property type="match status" value="1"/>
</dbReference>
<evidence type="ECO:0000256" key="4">
    <source>
        <dbReference type="ARBA" id="ARBA00022679"/>
    </source>
</evidence>
<dbReference type="PANTHER" id="PTHR32125:SF4">
    <property type="entry name" value="2-C-METHYL-D-ERYTHRITOL 4-PHOSPHATE CYTIDYLYLTRANSFERASE, CHLOROPLASTIC"/>
    <property type="match status" value="1"/>
</dbReference>
<dbReference type="EC" id="2.7.7.60" evidence="7"/>
<dbReference type="NCBIfam" id="TIGR00453">
    <property type="entry name" value="ispD"/>
    <property type="match status" value="1"/>
</dbReference>
<dbReference type="InterPro" id="IPR029044">
    <property type="entry name" value="Nucleotide-diphossugar_trans"/>
</dbReference>
<reference evidence="8 9" key="1">
    <citation type="submission" date="2020-09" db="EMBL/GenBank/DDBJ databases">
        <title>Paenibacillus sp. strain PR3 16S rRNA gene Genome sequencing and assembly.</title>
        <authorList>
            <person name="Kim J."/>
        </authorList>
    </citation>
    <scope>NUCLEOTIDE SEQUENCE [LARGE SCALE GENOMIC DNA]</scope>
    <source>
        <strain evidence="8 9">PR3</strain>
    </source>
</reference>
<protein>
    <recommendedName>
        <fullName evidence="7">2-C-methyl-D-erythritol 4-phosphate cytidylyltransferase</fullName>
        <ecNumber evidence="7">2.7.7.60</ecNumber>
    </recommendedName>
    <alternativeName>
        <fullName evidence="7">4-diphosphocytidyl-2C-methyl-D-erythritol synthase</fullName>
    </alternativeName>
    <alternativeName>
        <fullName evidence="7">MEP cytidylyltransferase</fullName>
        <shortName evidence="7">MCT</shortName>
    </alternativeName>
</protein>
<comment type="caution">
    <text evidence="8">The sequence shown here is derived from an EMBL/GenBank/DDBJ whole genome shotgun (WGS) entry which is preliminary data.</text>
</comment>
<dbReference type="GO" id="GO:0050518">
    <property type="term" value="F:2-C-methyl-D-erythritol 4-phosphate cytidylyltransferase activity"/>
    <property type="evidence" value="ECO:0007669"/>
    <property type="project" value="UniProtKB-EC"/>
</dbReference>
<dbReference type="InterPro" id="IPR018294">
    <property type="entry name" value="ISPD_synthase_CS"/>
</dbReference>
<evidence type="ECO:0000256" key="2">
    <source>
        <dbReference type="ARBA" id="ARBA00004787"/>
    </source>
</evidence>
<evidence type="ECO:0000256" key="7">
    <source>
        <dbReference type="HAMAP-Rule" id="MF_00108"/>
    </source>
</evidence>